<feature type="compositionally biased region" description="Pro residues" evidence="1">
    <location>
        <begin position="576"/>
        <end position="591"/>
    </location>
</feature>
<dbReference type="AlphaFoldDB" id="A0A8H7D508"/>
<feature type="compositionally biased region" description="Pro residues" evidence="1">
    <location>
        <begin position="413"/>
        <end position="435"/>
    </location>
</feature>
<dbReference type="GO" id="GO:0008157">
    <property type="term" value="F:protein phosphatase 1 binding"/>
    <property type="evidence" value="ECO:0007669"/>
    <property type="project" value="TreeGrafter"/>
</dbReference>
<feature type="region of interest" description="Disordered" evidence="1">
    <location>
        <begin position="554"/>
        <end position="612"/>
    </location>
</feature>
<reference evidence="3" key="1">
    <citation type="submission" date="2020-05" db="EMBL/GenBank/DDBJ databases">
        <title>Mycena genomes resolve the evolution of fungal bioluminescence.</title>
        <authorList>
            <person name="Tsai I.J."/>
        </authorList>
    </citation>
    <scope>NUCLEOTIDE SEQUENCE</scope>
    <source>
        <strain evidence="3">160909Yilan</strain>
    </source>
</reference>
<dbReference type="Pfam" id="PF03370">
    <property type="entry name" value="CBM_21"/>
    <property type="match status" value="1"/>
</dbReference>
<evidence type="ECO:0000259" key="2">
    <source>
        <dbReference type="PROSITE" id="PS51159"/>
    </source>
</evidence>
<feature type="compositionally biased region" description="Basic and acidic residues" evidence="1">
    <location>
        <begin position="22"/>
        <end position="33"/>
    </location>
</feature>
<keyword evidence="4" id="KW-1185">Reference proteome</keyword>
<dbReference type="GO" id="GO:0000164">
    <property type="term" value="C:protein phosphatase type 1 complex"/>
    <property type="evidence" value="ECO:0007669"/>
    <property type="project" value="TreeGrafter"/>
</dbReference>
<feature type="compositionally biased region" description="Basic and acidic residues" evidence="1">
    <location>
        <begin position="554"/>
        <end position="572"/>
    </location>
</feature>
<dbReference type="InterPro" id="IPR038175">
    <property type="entry name" value="CBM21_dom_sf"/>
</dbReference>
<dbReference type="OrthoDB" id="1881at2759"/>
<dbReference type="PANTHER" id="PTHR12307:SF36">
    <property type="entry name" value="GLYCOGEN-BINDING SUBUNIT 76A"/>
    <property type="match status" value="1"/>
</dbReference>
<proteinExistence type="predicted"/>
<feature type="compositionally biased region" description="Basic residues" evidence="1">
    <location>
        <begin position="41"/>
        <end position="50"/>
    </location>
</feature>
<organism evidence="3 4">
    <name type="scientific">Mycena sanguinolenta</name>
    <dbReference type="NCBI Taxonomy" id="230812"/>
    <lineage>
        <taxon>Eukaryota</taxon>
        <taxon>Fungi</taxon>
        <taxon>Dikarya</taxon>
        <taxon>Basidiomycota</taxon>
        <taxon>Agaricomycotina</taxon>
        <taxon>Agaricomycetes</taxon>
        <taxon>Agaricomycetidae</taxon>
        <taxon>Agaricales</taxon>
        <taxon>Marasmiineae</taxon>
        <taxon>Mycenaceae</taxon>
        <taxon>Mycena</taxon>
    </lineage>
</organism>
<evidence type="ECO:0000313" key="4">
    <source>
        <dbReference type="Proteomes" id="UP000623467"/>
    </source>
</evidence>
<dbReference type="Gene3D" id="2.60.40.2440">
    <property type="entry name" value="Carbohydrate binding type-21 domain"/>
    <property type="match status" value="1"/>
</dbReference>
<dbReference type="EMBL" id="JACAZH010000009">
    <property type="protein sequence ID" value="KAF7359156.1"/>
    <property type="molecule type" value="Genomic_DNA"/>
</dbReference>
<dbReference type="PANTHER" id="PTHR12307">
    <property type="entry name" value="PROTEIN PHOSPHATASE 1 REGULATORY SUBUNIT"/>
    <property type="match status" value="1"/>
</dbReference>
<feature type="region of interest" description="Disordered" evidence="1">
    <location>
        <begin position="491"/>
        <end position="540"/>
    </location>
</feature>
<dbReference type="InterPro" id="IPR005036">
    <property type="entry name" value="CBM21_dom"/>
</dbReference>
<evidence type="ECO:0000313" key="3">
    <source>
        <dbReference type="EMBL" id="KAF7359156.1"/>
    </source>
</evidence>
<dbReference type="Proteomes" id="UP000623467">
    <property type="component" value="Unassembled WGS sequence"/>
</dbReference>
<dbReference type="PROSITE" id="PS51159">
    <property type="entry name" value="CBM21"/>
    <property type="match status" value="1"/>
</dbReference>
<feature type="compositionally biased region" description="Polar residues" evidence="1">
    <location>
        <begin position="600"/>
        <end position="612"/>
    </location>
</feature>
<protein>
    <submittedName>
        <fullName evidence="3">CBM21 domain-containing protein</fullName>
    </submittedName>
</protein>
<sequence>MPYSPPAIVAPLHIAKPRSGHRRSDTFAIEHPDASGSLRIPPRRAHTRKFHFGDNDNSSADEAQDDPNDAAEDPPTALHLTPVPASPMLDSFPAASPLARAASTPVYGKPLRSVLKSSCSASHVPSHHSKLPPRTILPSAEPSSLSPKSVHFPALDAGLEDIRLFKRSARPASVSLPLSLEETETETETESDAPRIAVWGGKPGSVPFPQGLCAEDARTWHYVLDAPDVPRKADAASMVLVERLWVEDSTASELTLYGTLLVRNAAFEKHVFVRFTLDGWADDEREGEEEPGPEWDRFAFSIRLTEHARSTRRTLELVLAARFYAPCVRAGTVGPYVWCDSLHPPHPHAHVSPSGRAWVGAGAGGPGEWWDNNGGSDYRVGLRCLPVMESGVSVSVPATTQVTNIIPFPSMTPAPTCAPPPSNPTPPPPPAPVPPSALSSAPLSTYQQPSPRPKLFPLTPRTPHARALTAKLGKLSLRNWDYAAPRRTRVPAVSAPVPGHSITTGAAHSAPDDSSDSEVEDADGHASKSDETPPTSPVGAAGLLPAIEELLGKEEGESTSMDEKEGMVEPKDVPLPTSPAPSPSPSPPPTDISPGAACLTASSPKGTPSSSYGALVKQWCFSEAGAGGGGAHVQALLAAWWG</sequence>
<feature type="compositionally biased region" description="Acidic residues" evidence="1">
    <location>
        <begin position="62"/>
        <end position="72"/>
    </location>
</feature>
<feature type="compositionally biased region" description="Basic and acidic residues" evidence="1">
    <location>
        <begin position="522"/>
        <end position="531"/>
    </location>
</feature>
<feature type="region of interest" description="Disordered" evidence="1">
    <location>
        <begin position="121"/>
        <end position="148"/>
    </location>
</feature>
<evidence type="ECO:0000256" key="1">
    <source>
        <dbReference type="SAM" id="MobiDB-lite"/>
    </source>
</evidence>
<feature type="region of interest" description="Disordered" evidence="1">
    <location>
        <begin position="1"/>
        <end position="88"/>
    </location>
</feature>
<feature type="region of interest" description="Disordered" evidence="1">
    <location>
        <begin position="413"/>
        <end position="461"/>
    </location>
</feature>
<dbReference type="GO" id="GO:2001069">
    <property type="term" value="F:glycogen binding"/>
    <property type="evidence" value="ECO:0007669"/>
    <property type="project" value="TreeGrafter"/>
</dbReference>
<comment type="caution">
    <text evidence="3">The sequence shown here is derived from an EMBL/GenBank/DDBJ whole genome shotgun (WGS) entry which is preliminary data.</text>
</comment>
<accession>A0A8H7D508</accession>
<dbReference type="GO" id="GO:0005979">
    <property type="term" value="P:regulation of glycogen biosynthetic process"/>
    <property type="evidence" value="ECO:0007669"/>
    <property type="project" value="TreeGrafter"/>
</dbReference>
<name>A0A8H7D508_9AGAR</name>
<feature type="domain" description="CBM21" evidence="2">
    <location>
        <begin position="236"/>
        <end position="381"/>
    </location>
</feature>
<dbReference type="InterPro" id="IPR050782">
    <property type="entry name" value="PP1_regulatory_subunit_3"/>
</dbReference>
<gene>
    <name evidence="3" type="ORF">MSAN_01257200</name>
</gene>